<dbReference type="Pfam" id="PF23571">
    <property type="entry name" value="GH3_M"/>
    <property type="match status" value="1"/>
</dbReference>
<dbReference type="GO" id="GO:0005737">
    <property type="term" value="C:cytoplasm"/>
    <property type="evidence" value="ECO:0000318"/>
    <property type="project" value="GO_Central"/>
</dbReference>
<keyword evidence="6" id="KW-1185">Reference proteome</keyword>
<organism evidence="5 6">
    <name type="scientific">Brassica napus</name>
    <name type="common">Rape</name>
    <dbReference type="NCBI Taxonomy" id="3708"/>
    <lineage>
        <taxon>Eukaryota</taxon>
        <taxon>Viridiplantae</taxon>
        <taxon>Streptophyta</taxon>
        <taxon>Embryophyta</taxon>
        <taxon>Tracheophyta</taxon>
        <taxon>Spermatophyta</taxon>
        <taxon>Magnoliopsida</taxon>
        <taxon>eudicotyledons</taxon>
        <taxon>Gunneridae</taxon>
        <taxon>Pentapetalae</taxon>
        <taxon>rosids</taxon>
        <taxon>malvids</taxon>
        <taxon>Brassicales</taxon>
        <taxon>Brassicaceae</taxon>
        <taxon>Brassiceae</taxon>
        <taxon>Brassica</taxon>
    </lineage>
</organism>
<reference evidence="5 6" key="1">
    <citation type="journal article" date="2014" name="Science">
        <title>Plant genetics. Early allopolyploid evolution in the post-Neolithic Brassica napus oilseed genome.</title>
        <authorList>
            <person name="Chalhoub B."/>
            <person name="Denoeud F."/>
            <person name="Liu S."/>
            <person name="Parkin I.A."/>
            <person name="Tang H."/>
            <person name="Wang X."/>
            <person name="Chiquet J."/>
            <person name="Belcram H."/>
            <person name="Tong C."/>
            <person name="Samans B."/>
            <person name="Correa M."/>
            <person name="Da Silva C."/>
            <person name="Just J."/>
            <person name="Falentin C."/>
            <person name="Koh C.S."/>
            <person name="Le Clainche I."/>
            <person name="Bernard M."/>
            <person name="Bento P."/>
            <person name="Noel B."/>
            <person name="Labadie K."/>
            <person name="Alberti A."/>
            <person name="Charles M."/>
            <person name="Arnaud D."/>
            <person name="Guo H."/>
            <person name="Daviaud C."/>
            <person name="Alamery S."/>
            <person name="Jabbari K."/>
            <person name="Zhao M."/>
            <person name="Edger P.P."/>
            <person name="Chelaifa H."/>
            <person name="Tack D."/>
            <person name="Lassalle G."/>
            <person name="Mestiri I."/>
            <person name="Schnel N."/>
            <person name="Le Paslier M.C."/>
            <person name="Fan G."/>
            <person name="Renault V."/>
            <person name="Bayer P.E."/>
            <person name="Golicz A.A."/>
            <person name="Manoli S."/>
            <person name="Lee T.H."/>
            <person name="Thi V.H."/>
            <person name="Chalabi S."/>
            <person name="Hu Q."/>
            <person name="Fan C."/>
            <person name="Tollenaere R."/>
            <person name="Lu Y."/>
            <person name="Battail C."/>
            <person name="Shen J."/>
            <person name="Sidebottom C.H."/>
            <person name="Wang X."/>
            <person name="Canaguier A."/>
            <person name="Chauveau A."/>
            <person name="Berard A."/>
            <person name="Deniot G."/>
            <person name="Guan M."/>
            <person name="Liu Z."/>
            <person name="Sun F."/>
            <person name="Lim Y.P."/>
            <person name="Lyons E."/>
            <person name="Town C.D."/>
            <person name="Bancroft I."/>
            <person name="Wang X."/>
            <person name="Meng J."/>
            <person name="Ma J."/>
            <person name="Pires J.C."/>
            <person name="King G.J."/>
            <person name="Brunel D."/>
            <person name="Delourme R."/>
            <person name="Renard M."/>
            <person name="Aury J.M."/>
            <person name="Adams K.L."/>
            <person name="Batley J."/>
            <person name="Snowdon R.J."/>
            <person name="Tost J."/>
            <person name="Edwards D."/>
            <person name="Zhou Y."/>
            <person name="Hua W."/>
            <person name="Sharpe A.G."/>
            <person name="Paterson A.H."/>
            <person name="Guan C."/>
            <person name="Wincker P."/>
        </authorList>
    </citation>
    <scope>NUCLEOTIDE SEQUENCE [LARGE SCALE GENOMIC DNA]</scope>
    <source>
        <strain evidence="6">cv. Darmor-bzh</strain>
    </source>
</reference>
<dbReference type="OMA" id="WITHTPL"/>
<evidence type="ECO:0000256" key="1">
    <source>
        <dbReference type="ARBA" id="ARBA00008068"/>
    </source>
</evidence>
<comment type="similarity">
    <text evidence="1">Belongs to the IAA-amido conjugating enzyme family.</text>
</comment>
<dbReference type="Pfam" id="PF23572">
    <property type="entry name" value="GH3_C"/>
    <property type="match status" value="1"/>
</dbReference>
<dbReference type="InterPro" id="IPR055377">
    <property type="entry name" value="GH3_M"/>
</dbReference>
<dbReference type="GO" id="GO:0016881">
    <property type="term" value="F:acid-amino acid ligase activity"/>
    <property type="evidence" value="ECO:0000318"/>
    <property type="project" value="GO_Central"/>
</dbReference>
<dbReference type="InterPro" id="IPR055378">
    <property type="entry name" value="GH3_C"/>
</dbReference>
<dbReference type="PANTHER" id="PTHR31901:SF76">
    <property type="entry name" value="4-SUBSTITUTED BENZOATES-GLUTAMATE LIGASE GH3.12-LIKE"/>
    <property type="match status" value="1"/>
</dbReference>
<dbReference type="Pfam" id="PF03321">
    <property type="entry name" value="GH3"/>
    <property type="match status" value="2"/>
</dbReference>
<proteinExistence type="inferred from homology"/>
<gene>
    <name evidence="5" type="primary">BnaCnng49820D</name>
    <name evidence="5" type="ORF">GSBRNA2T00052220001</name>
</gene>
<keyword evidence="2" id="KW-0436">Ligase</keyword>
<dbReference type="Proteomes" id="UP000028999">
    <property type="component" value="Unassembled WGS sequence"/>
</dbReference>
<evidence type="ECO:0000259" key="4">
    <source>
        <dbReference type="Pfam" id="PF23572"/>
    </source>
</evidence>
<name>A0A078JI48_BRANA</name>
<evidence type="ECO:0000256" key="2">
    <source>
        <dbReference type="ARBA" id="ARBA00022598"/>
    </source>
</evidence>
<accession>A0A078JI48</accession>
<dbReference type="EMBL" id="LK035120">
    <property type="protein sequence ID" value="CDY66175.1"/>
    <property type="molecule type" value="Genomic_DNA"/>
</dbReference>
<dbReference type="PANTHER" id="PTHR31901">
    <property type="entry name" value="GH3 DOMAIN-CONTAINING PROTEIN"/>
    <property type="match status" value="1"/>
</dbReference>
<evidence type="ECO:0000313" key="6">
    <source>
        <dbReference type="Proteomes" id="UP000028999"/>
    </source>
</evidence>
<dbReference type="AlphaFoldDB" id="A0A078JI48"/>
<feature type="domain" description="GH3 middle" evidence="3">
    <location>
        <begin position="305"/>
        <end position="378"/>
    </location>
</feature>
<sequence>MVGVSVLQTSKIANMSLGCDLSVLEELTSNAKKIQDDVLTKILKANANTEYLSLFLEGSSDKELFKKNVPVVSYEDVKPYIDRVANGEPSDIISGEPITTFNRSSGTSSGNQKIYPANNIYFENMRSGYALSSVVMSKHVDGYKQGKMMIFRFTHKISPTPCVCTRDEVVSVGTTFPSVLVQIVHFLENYWKELSSNIRSGHVSDWITDLSCRDSVSIILGEPNAELADLIEKECGQESWQGIITRLWPKTKCIETIVTGTMSQHIPALDYYSNKLPLVSKVYASSEAFYGLNLNPLSKPQHVSYTFLPNMSYFEFIHVDADGEATCEIVDLVDVKLGDYYEPLVTNYSGSLHRCKVGDILQVTGFYNNTPQFRFVRRKNTVLCVDVEPTTEEDISKALARATVVLESSDLILTGFTCYGDISTVPGHYVFYVELKAKVNNGTTVLQLDNKVLVEYCCVMEESLSGIYRRLRGDEGSIGALEIRVVQKGTFDSLMEFFVSRGSSISQYKTPICIKSTEALQVLEDKVLARFFSDRSPTL</sequence>
<dbReference type="Gramene" id="CDY66175">
    <property type="protein sequence ID" value="CDY66175"/>
    <property type="gene ID" value="GSBRNA2T00052220001"/>
</dbReference>
<evidence type="ECO:0000313" key="5">
    <source>
        <dbReference type="EMBL" id="CDY66175.1"/>
    </source>
</evidence>
<feature type="domain" description="GH3 C-terminal" evidence="4">
    <location>
        <begin position="393"/>
        <end position="517"/>
    </location>
</feature>
<dbReference type="InterPro" id="IPR004993">
    <property type="entry name" value="GH3"/>
</dbReference>
<dbReference type="PaxDb" id="3708-A0A078JI48"/>
<evidence type="ECO:0000259" key="3">
    <source>
        <dbReference type="Pfam" id="PF23571"/>
    </source>
</evidence>
<protein>
    <submittedName>
        <fullName evidence="5">BnaCnng49820D protein</fullName>
    </submittedName>
</protein>